<gene>
    <name evidence="2" type="ORF">HPB48_021370</name>
</gene>
<dbReference type="GO" id="GO:0003677">
    <property type="term" value="F:DNA binding"/>
    <property type="evidence" value="ECO:0007669"/>
    <property type="project" value="InterPro"/>
</dbReference>
<evidence type="ECO:0000259" key="1">
    <source>
        <dbReference type="Pfam" id="PF01498"/>
    </source>
</evidence>
<sequence length="64" mass="7089">MLIVAATEVKPSLTSKQIKCELDLSASTKTVRNRLLDERLRNCVVPARKPKLSEANKLARLLSA</sequence>
<protein>
    <recommendedName>
        <fullName evidence="1">Transposase Tc1-like domain-containing protein</fullName>
    </recommendedName>
</protein>
<dbReference type="GO" id="GO:0015074">
    <property type="term" value="P:DNA integration"/>
    <property type="evidence" value="ECO:0007669"/>
    <property type="project" value="InterPro"/>
</dbReference>
<reference evidence="2 3" key="1">
    <citation type="journal article" date="2020" name="Cell">
        <title>Large-Scale Comparative Analyses of Tick Genomes Elucidate Their Genetic Diversity and Vector Capacities.</title>
        <authorList>
            <consortium name="Tick Genome and Microbiome Consortium (TIGMIC)"/>
            <person name="Jia N."/>
            <person name="Wang J."/>
            <person name="Shi W."/>
            <person name="Du L."/>
            <person name="Sun Y."/>
            <person name="Zhan W."/>
            <person name="Jiang J.F."/>
            <person name="Wang Q."/>
            <person name="Zhang B."/>
            <person name="Ji P."/>
            <person name="Bell-Sakyi L."/>
            <person name="Cui X.M."/>
            <person name="Yuan T.T."/>
            <person name="Jiang B.G."/>
            <person name="Yang W.F."/>
            <person name="Lam T.T."/>
            <person name="Chang Q.C."/>
            <person name="Ding S.J."/>
            <person name="Wang X.J."/>
            <person name="Zhu J.G."/>
            <person name="Ruan X.D."/>
            <person name="Zhao L."/>
            <person name="Wei J.T."/>
            <person name="Ye R.Z."/>
            <person name="Que T.C."/>
            <person name="Du C.H."/>
            <person name="Zhou Y.H."/>
            <person name="Cheng J.X."/>
            <person name="Dai P.F."/>
            <person name="Guo W.B."/>
            <person name="Han X.H."/>
            <person name="Huang E.J."/>
            <person name="Li L.F."/>
            <person name="Wei W."/>
            <person name="Gao Y.C."/>
            <person name="Liu J.Z."/>
            <person name="Shao H.Z."/>
            <person name="Wang X."/>
            <person name="Wang C.C."/>
            <person name="Yang T.C."/>
            <person name="Huo Q.B."/>
            <person name="Li W."/>
            <person name="Chen H.Y."/>
            <person name="Chen S.E."/>
            <person name="Zhou L.G."/>
            <person name="Ni X.B."/>
            <person name="Tian J.H."/>
            <person name="Sheng Y."/>
            <person name="Liu T."/>
            <person name="Pan Y.S."/>
            <person name="Xia L.Y."/>
            <person name="Li J."/>
            <person name="Zhao F."/>
            <person name="Cao W.C."/>
        </authorList>
    </citation>
    <scope>NUCLEOTIDE SEQUENCE [LARGE SCALE GENOMIC DNA]</scope>
    <source>
        <strain evidence="2">HaeL-2018</strain>
    </source>
</reference>
<proteinExistence type="predicted"/>
<dbReference type="OrthoDB" id="6503912at2759"/>
<organism evidence="2 3">
    <name type="scientific">Haemaphysalis longicornis</name>
    <name type="common">Bush tick</name>
    <dbReference type="NCBI Taxonomy" id="44386"/>
    <lineage>
        <taxon>Eukaryota</taxon>
        <taxon>Metazoa</taxon>
        <taxon>Ecdysozoa</taxon>
        <taxon>Arthropoda</taxon>
        <taxon>Chelicerata</taxon>
        <taxon>Arachnida</taxon>
        <taxon>Acari</taxon>
        <taxon>Parasitiformes</taxon>
        <taxon>Ixodida</taxon>
        <taxon>Ixodoidea</taxon>
        <taxon>Ixodidae</taxon>
        <taxon>Haemaphysalinae</taxon>
        <taxon>Haemaphysalis</taxon>
    </lineage>
</organism>
<keyword evidence="3" id="KW-1185">Reference proteome</keyword>
<dbReference type="Pfam" id="PF01498">
    <property type="entry name" value="HTH_Tnp_Tc3_2"/>
    <property type="match status" value="1"/>
</dbReference>
<accession>A0A9J6FD41</accession>
<comment type="caution">
    <text evidence="2">The sequence shown here is derived from an EMBL/GenBank/DDBJ whole genome shotgun (WGS) entry which is preliminary data.</text>
</comment>
<dbReference type="AlphaFoldDB" id="A0A9J6FD41"/>
<dbReference type="VEuPathDB" id="VectorBase:HLOH_061788"/>
<dbReference type="GO" id="GO:0006313">
    <property type="term" value="P:DNA transposition"/>
    <property type="evidence" value="ECO:0007669"/>
    <property type="project" value="InterPro"/>
</dbReference>
<name>A0A9J6FD41_HAELO</name>
<dbReference type="InterPro" id="IPR002492">
    <property type="entry name" value="Transposase_Tc1-like"/>
</dbReference>
<feature type="domain" description="Transposase Tc1-like" evidence="1">
    <location>
        <begin position="3"/>
        <end position="61"/>
    </location>
</feature>
<evidence type="ECO:0000313" key="3">
    <source>
        <dbReference type="Proteomes" id="UP000821853"/>
    </source>
</evidence>
<dbReference type="EMBL" id="JABSTR010000002">
    <property type="protein sequence ID" value="KAH9364166.1"/>
    <property type="molecule type" value="Genomic_DNA"/>
</dbReference>
<evidence type="ECO:0000313" key="2">
    <source>
        <dbReference type="EMBL" id="KAH9364166.1"/>
    </source>
</evidence>
<dbReference type="Proteomes" id="UP000821853">
    <property type="component" value="Chromosome 10"/>
</dbReference>